<evidence type="ECO:0000259" key="2">
    <source>
        <dbReference type="Pfam" id="PF13962"/>
    </source>
</evidence>
<dbReference type="Proteomes" id="UP001190926">
    <property type="component" value="Unassembled WGS sequence"/>
</dbReference>
<feature type="transmembrane region" description="Helical" evidence="1">
    <location>
        <begin position="413"/>
        <end position="435"/>
    </location>
</feature>
<name>A0AAD4P3N5_PERFH</name>
<dbReference type="InterPro" id="IPR036770">
    <property type="entry name" value="Ankyrin_rpt-contain_sf"/>
</dbReference>
<gene>
    <name evidence="3" type="ORF">C2S53_005091</name>
</gene>
<feature type="domain" description="PGG" evidence="2">
    <location>
        <begin position="282"/>
        <end position="401"/>
    </location>
</feature>
<dbReference type="Pfam" id="PF13962">
    <property type="entry name" value="PGG"/>
    <property type="match status" value="1"/>
</dbReference>
<dbReference type="EMBL" id="SDAM02000267">
    <property type="protein sequence ID" value="KAH6825026.1"/>
    <property type="molecule type" value="Genomic_DNA"/>
</dbReference>
<dbReference type="SUPFAM" id="SSF48403">
    <property type="entry name" value="Ankyrin repeat"/>
    <property type="match status" value="1"/>
</dbReference>
<feature type="transmembrane region" description="Helical" evidence="1">
    <location>
        <begin position="357"/>
        <end position="376"/>
    </location>
</feature>
<dbReference type="Gene3D" id="1.25.40.20">
    <property type="entry name" value="Ankyrin repeat-containing domain"/>
    <property type="match status" value="1"/>
</dbReference>
<feature type="transmembrane region" description="Helical" evidence="1">
    <location>
        <begin position="382"/>
        <end position="401"/>
    </location>
</feature>
<keyword evidence="4" id="KW-1185">Reference proteome</keyword>
<protein>
    <recommendedName>
        <fullName evidence="2">PGG domain-containing protein</fullName>
    </recommendedName>
</protein>
<dbReference type="InterPro" id="IPR026961">
    <property type="entry name" value="PGG_dom"/>
</dbReference>
<dbReference type="AlphaFoldDB" id="A0AAD4P3N5"/>
<dbReference type="InterPro" id="IPR002110">
    <property type="entry name" value="Ankyrin_rpt"/>
</dbReference>
<keyword evidence="1" id="KW-0812">Transmembrane</keyword>
<organism evidence="3 4">
    <name type="scientific">Perilla frutescens var. hirtella</name>
    <name type="common">Perilla citriodora</name>
    <name type="synonym">Perilla setoyensis</name>
    <dbReference type="NCBI Taxonomy" id="608512"/>
    <lineage>
        <taxon>Eukaryota</taxon>
        <taxon>Viridiplantae</taxon>
        <taxon>Streptophyta</taxon>
        <taxon>Embryophyta</taxon>
        <taxon>Tracheophyta</taxon>
        <taxon>Spermatophyta</taxon>
        <taxon>Magnoliopsida</taxon>
        <taxon>eudicotyledons</taxon>
        <taxon>Gunneridae</taxon>
        <taxon>Pentapetalae</taxon>
        <taxon>asterids</taxon>
        <taxon>lamiids</taxon>
        <taxon>Lamiales</taxon>
        <taxon>Lamiaceae</taxon>
        <taxon>Nepetoideae</taxon>
        <taxon>Elsholtzieae</taxon>
        <taxon>Perilla</taxon>
    </lineage>
</organism>
<evidence type="ECO:0000313" key="3">
    <source>
        <dbReference type="EMBL" id="KAH6825026.1"/>
    </source>
</evidence>
<keyword evidence="1" id="KW-0472">Membrane</keyword>
<dbReference type="Pfam" id="PF12796">
    <property type="entry name" value="Ank_2"/>
    <property type="match status" value="1"/>
</dbReference>
<reference evidence="3 4" key="1">
    <citation type="journal article" date="2021" name="Nat. Commun.">
        <title>Incipient diploidization of the medicinal plant Perilla within 10,000 years.</title>
        <authorList>
            <person name="Zhang Y."/>
            <person name="Shen Q."/>
            <person name="Leng L."/>
            <person name="Zhang D."/>
            <person name="Chen S."/>
            <person name="Shi Y."/>
            <person name="Ning Z."/>
            <person name="Chen S."/>
        </authorList>
    </citation>
    <scope>NUCLEOTIDE SEQUENCE [LARGE SCALE GENOMIC DNA]</scope>
    <source>
        <strain evidence="4">cv. PC099</strain>
    </source>
</reference>
<evidence type="ECO:0000256" key="1">
    <source>
        <dbReference type="SAM" id="Phobius"/>
    </source>
</evidence>
<evidence type="ECO:0000313" key="4">
    <source>
        <dbReference type="Proteomes" id="UP001190926"/>
    </source>
</evidence>
<proteinExistence type="predicted"/>
<accession>A0AAD4P3N5</accession>
<dbReference type="SMART" id="SM00248">
    <property type="entry name" value="ANK"/>
    <property type="match status" value="5"/>
</dbReference>
<dbReference type="PANTHER" id="PTHR24128:SF24">
    <property type="entry name" value="ANKYRIN REPEAT PROTEIN"/>
    <property type="match status" value="1"/>
</dbReference>
<sequence length="485" mass="54227">MVEAVTSMKICESECDCCIDKIYSSMEKDAKVWKEVDEMRVATTPLHGAAAAGKTAVAVEIMNLMPSMGRKLNGKGQSPLHVAIEAGKRETAATLARLDKQLVRVKGKGGLTPLMHCVSSHNDLELLAQLLLACPESVTDVNNSRQTVVYIALGSGNCKAACVLVDWLRRRDQISSVLTLKDDDGNTALHAAAQFGCVKGAEKIVGLMKLNRVNSSGKTALDIAIDYGQKEVEQVLRHKGAKRSHDITPATNKTEYVLSPQTSAEAVARAYYYLTRDLTLEIRGAILVVATLIVAATYQGVHQPPGGIYPPEEDTTTRRLLITSPYQYQYQYYRRLAEVRRPHQPGQMVMSKNRYRYFMPSNTFAFVLSAVIIIFVVPGTPIFLILHLCLVFMCISYLLALETISYYTGISHMIYFMALYTIVGAFLVKLLYYPFKALLVDEDWWLRRLSVKFDNFSRKFRGRYAAATMTTGDRIKKQHQILNLK</sequence>
<dbReference type="PANTHER" id="PTHR24128">
    <property type="entry name" value="HOMEOBOX PROTEIN WARIAI"/>
    <property type="match status" value="1"/>
</dbReference>
<comment type="caution">
    <text evidence="3">The sequence shown here is derived from an EMBL/GenBank/DDBJ whole genome shotgun (WGS) entry which is preliminary data.</text>
</comment>
<keyword evidence="1" id="KW-1133">Transmembrane helix</keyword>